<dbReference type="PANTHER" id="PTHR36699">
    <property type="entry name" value="LD-TRANSPEPTIDASE"/>
    <property type="match status" value="1"/>
</dbReference>
<dbReference type="CDD" id="cd16913">
    <property type="entry name" value="YkuD_like"/>
    <property type="match status" value="1"/>
</dbReference>
<feature type="compositionally biased region" description="Low complexity" evidence="8">
    <location>
        <begin position="40"/>
        <end position="72"/>
    </location>
</feature>
<dbReference type="EMBL" id="JBHUEN010000003">
    <property type="protein sequence ID" value="MFD1880146.1"/>
    <property type="molecule type" value="Genomic_DNA"/>
</dbReference>
<dbReference type="PANTHER" id="PTHR36699:SF1">
    <property type="entry name" value="L,D-TRANSPEPTIDASE YAFK-RELATED"/>
    <property type="match status" value="1"/>
</dbReference>
<dbReference type="Proteomes" id="UP001597213">
    <property type="component" value="Unassembled WGS sequence"/>
</dbReference>
<feature type="compositionally biased region" description="Low complexity" evidence="8">
    <location>
        <begin position="87"/>
        <end position="102"/>
    </location>
</feature>
<evidence type="ECO:0000256" key="2">
    <source>
        <dbReference type="ARBA" id="ARBA00005992"/>
    </source>
</evidence>
<dbReference type="PROSITE" id="PS52029">
    <property type="entry name" value="LD_TPASE"/>
    <property type="match status" value="1"/>
</dbReference>
<keyword evidence="4 7" id="KW-0133">Cell shape</keyword>
<comment type="caution">
    <text evidence="10">The sequence shown here is derived from an EMBL/GenBank/DDBJ whole genome shotgun (WGS) entry which is preliminary data.</text>
</comment>
<dbReference type="InterPro" id="IPR005490">
    <property type="entry name" value="LD_TPept_cat_dom"/>
</dbReference>
<evidence type="ECO:0000256" key="8">
    <source>
        <dbReference type="SAM" id="MobiDB-lite"/>
    </source>
</evidence>
<reference evidence="11" key="1">
    <citation type="journal article" date="2019" name="Int. J. Syst. Evol. Microbiol.">
        <title>The Global Catalogue of Microorganisms (GCM) 10K type strain sequencing project: providing services to taxonomists for standard genome sequencing and annotation.</title>
        <authorList>
            <consortium name="The Broad Institute Genomics Platform"/>
            <consortium name="The Broad Institute Genome Sequencing Center for Infectious Disease"/>
            <person name="Wu L."/>
            <person name="Ma J."/>
        </authorList>
    </citation>
    <scope>NUCLEOTIDE SEQUENCE [LARGE SCALE GENOMIC DNA]</scope>
    <source>
        <strain evidence="11">CCUG 56029</strain>
    </source>
</reference>
<feature type="region of interest" description="Disordered" evidence="8">
    <location>
        <begin position="29"/>
        <end position="115"/>
    </location>
</feature>
<name>A0ABW4R1P5_9RHOB</name>
<feature type="domain" description="L,D-TPase catalytic" evidence="9">
    <location>
        <begin position="155"/>
        <end position="289"/>
    </location>
</feature>
<keyword evidence="11" id="KW-1185">Reference proteome</keyword>
<organism evidence="10 11">
    <name type="scientific">Paracoccus pacificus</name>
    <dbReference type="NCBI Taxonomy" id="1463598"/>
    <lineage>
        <taxon>Bacteria</taxon>
        <taxon>Pseudomonadati</taxon>
        <taxon>Pseudomonadota</taxon>
        <taxon>Alphaproteobacteria</taxon>
        <taxon>Rhodobacterales</taxon>
        <taxon>Paracoccaceae</taxon>
        <taxon>Paracoccus</taxon>
    </lineage>
</organism>
<evidence type="ECO:0000256" key="4">
    <source>
        <dbReference type="ARBA" id="ARBA00022960"/>
    </source>
</evidence>
<sequence>MKGLARLFSILSLALLAAAVWLFLQSQGSLPSRPSDTGDPAATAQRPATGTGPATGSGTRSATGSGSAPTTANPSATRTPAARTPSDRPAPSSSGRPPRSMPDAPDLPLPIPENPRLLLPRLPDISGALRGIFGRNPPSSQRSEIPDRPITGPIDRIVIEKSARRLTAYQDGRAIREFRVDLGFQPFGDKEKQGDGRTPEGLFKVDRRNDKSAYHLSLGLNYPRPQDRARARRAGVDPGGDIFIHGEPNKLPSRTRLAADWTAGCIAITNPQIEELFRATAIGTEVEVRP</sequence>
<dbReference type="RefSeq" id="WP_379139286.1">
    <property type="nucleotide sequence ID" value="NZ_JBHUEN010000003.1"/>
</dbReference>
<evidence type="ECO:0000256" key="5">
    <source>
        <dbReference type="ARBA" id="ARBA00022984"/>
    </source>
</evidence>
<evidence type="ECO:0000256" key="7">
    <source>
        <dbReference type="PROSITE-ProRule" id="PRU01373"/>
    </source>
</evidence>
<proteinExistence type="inferred from homology"/>
<evidence type="ECO:0000256" key="3">
    <source>
        <dbReference type="ARBA" id="ARBA00022679"/>
    </source>
</evidence>
<keyword evidence="5 7" id="KW-0573">Peptidoglycan synthesis</keyword>
<accession>A0ABW4R1P5</accession>
<evidence type="ECO:0000313" key="10">
    <source>
        <dbReference type="EMBL" id="MFD1880146.1"/>
    </source>
</evidence>
<dbReference type="SUPFAM" id="SSF141523">
    <property type="entry name" value="L,D-transpeptidase catalytic domain-like"/>
    <property type="match status" value="1"/>
</dbReference>
<protein>
    <submittedName>
        <fullName evidence="10">L,D-transpeptidase family protein</fullName>
    </submittedName>
</protein>
<dbReference type="Gene3D" id="2.40.440.10">
    <property type="entry name" value="L,D-transpeptidase catalytic domain-like"/>
    <property type="match status" value="1"/>
</dbReference>
<comment type="similarity">
    <text evidence="2">Belongs to the YkuD family.</text>
</comment>
<evidence type="ECO:0000256" key="6">
    <source>
        <dbReference type="ARBA" id="ARBA00023316"/>
    </source>
</evidence>
<gene>
    <name evidence="10" type="ORF">ACFSCT_00265</name>
</gene>
<feature type="active site" description="Nucleophile" evidence="7">
    <location>
        <position position="265"/>
    </location>
</feature>
<feature type="active site" description="Proton donor/acceptor" evidence="7">
    <location>
        <position position="245"/>
    </location>
</feature>
<feature type="region of interest" description="Disordered" evidence="8">
    <location>
        <begin position="129"/>
        <end position="150"/>
    </location>
</feature>
<evidence type="ECO:0000259" key="9">
    <source>
        <dbReference type="PROSITE" id="PS52029"/>
    </source>
</evidence>
<dbReference type="InterPro" id="IPR038063">
    <property type="entry name" value="Transpep_catalytic_dom"/>
</dbReference>
<keyword evidence="6 7" id="KW-0961">Cell wall biogenesis/degradation</keyword>
<dbReference type="Pfam" id="PF03734">
    <property type="entry name" value="YkuD"/>
    <property type="match status" value="1"/>
</dbReference>
<evidence type="ECO:0000256" key="1">
    <source>
        <dbReference type="ARBA" id="ARBA00004752"/>
    </source>
</evidence>
<keyword evidence="3" id="KW-0808">Transferase</keyword>
<evidence type="ECO:0000313" key="11">
    <source>
        <dbReference type="Proteomes" id="UP001597213"/>
    </source>
</evidence>
<comment type="pathway">
    <text evidence="1 7">Cell wall biogenesis; peptidoglycan biosynthesis.</text>
</comment>